<reference evidence="1 2" key="2">
    <citation type="submission" date="2020-07" db="EMBL/GenBank/DDBJ databases">
        <title>Genome assembly of wild tea tree DASZ reveals pedigree and selection history of tea varieties.</title>
        <authorList>
            <person name="Zhang W."/>
        </authorList>
    </citation>
    <scope>NUCLEOTIDE SEQUENCE [LARGE SCALE GENOMIC DNA]</scope>
    <source>
        <strain evidence="2">cv. G240</strain>
        <tissue evidence="1">Leaf</tissue>
    </source>
</reference>
<evidence type="ECO:0000313" key="2">
    <source>
        <dbReference type="Proteomes" id="UP000593564"/>
    </source>
</evidence>
<name>A0A7J7FS71_CAMSI</name>
<sequence>MNSDGCNLQSVVAGCSLKNMVPGNVIDVDAVGGDSKFSSFGINNRHAVWKILMEREKDIVSTAYDRYGNE</sequence>
<dbReference type="EMBL" id="JACBKZ010000571">
    <property type="protein sequence ID" value="KAF5929896.1"/>
    <property type="molecule type" value="Genomic_DNA"/>
</dbReference>
<dbReference type="Proteomes" id="UP000593564">
    <property type="component" value="Unassembled WGS sequence"/>
</dbReference>
<reference evidence="2" key="1">
    <citation type="journal article" date="2020" name="Nat. Commun.">
        <title>Genome assembly of wild tea tree DASZ reveals pedigree and selection history of tea varieties.</title>
        <authorList>
            <person name="Zhang W."/>
            <person name="Zhang Y."/>
            <person name="Qiu H."/>
            <person name="Guo Y."/>
            <person name="Wan H."/>
            <person name="Zhang X."/>
            <person name="Scossa F."/>
            <person name="Alseekh S."/>
            <person name="Zhang Q."/>
            <person name="Wang P."/>
            <person name="Xu L."/>
            <person name="Schmidt M.H."/>
            <person name="Jia X."/>
            <person name="Li D."/>
            <person name="Zhu A."/>
            <person name="Guo F."/>
            <person name="Chen W."/>
            <person name="Ni D."/>
            <person name="Usadel B."/>
            <person name="Fernie A.R."/>
            <person name="Wen W."/>
        </authorList>
    </citation>
    <scope>NUCLEOTIDE SEQUENCE [LARGE SCALE GENOMIC DNA]</scope>
    <source>
        <strain evidence="2">cv. G240</strain>
    </source>
</reference>
<dbReference type="AlphaFoldDB" id="A0A7J7FS71"/>
<proteinExistence type="predicted"/>
<evidence type="ECO:0000313" key="1">
    <source>
        <dbReference type="EMBL" id="KAF5929896.1"/>
    </source>
</evidence>
<protein>
    <submittedName>
        <fullName evidence="1">Uncharacterized protein</fullName>
    </submittedName>
</protein>
<gene>
    <name evidence="1" type="ORF">HYC85_000066</name>
</gene>
<accession>A0A7J7FS71</accession>
<comment type="caution">
    <text evidence="1">The sequence shown here is derived from an EMBL/GenBank/DDBJ whole genome shotgun (WGS) entry which is preliminary data.</text>
</comment>
<organism evidence="1 2">
    <name type="scientific">Camellia sinensis</name>
    <name type="common">Tea plant</name>
    <name type="synonym">Thea sinensis</name>
    <dbReference type="NCBI Taxonomy" id="4442"/>
    <lineage>
        <taxon>Eukaryota</taxon>
        <taxon>Viridiplantae</taxon>
        <taxon>Streptophyta</taxon>
        <taxon>Embryophyta</taxon>
        <taxon>Tracheophyta</taxon>
        <taxon>Spermatophyta</taxon>
        <taxon>Magnoliopsida</taxon>
        <taxon>eudicotyledons</taxon>
        <taxon>Gunneridae</taxon>
        <taxon>Pentapetalae</taxon>
        <taxon>asterids</taxon>
        <taxon>Ericales</taxon>
        <taxon>Theaceae</taxon>
        <taxon>Camellia</taxon>
    </lineage>
</organism>
<keyword evidence="2" id="KW-1185">Reference proteome</keyword>